<dbReference type="AlphaFoldDB" id="A0A7J3ZLG7"/>
<protein>
    <submittedName>
        <fullName evidence="4">Isocitrate/isopropylmalate dehydrogenase family protein</fullName>
    </submittedName>
</protein>
<reference evidence="4" key="1">
    <citation type="journal article" date="2020" name="mSystems">
        <title>Genome- and Community-Level Interaction Insights into Carbon Utilization and Element Cycling Functions of Hydrothermarchaeota in Hydrothermal Sediment.</title>
        <authorList>
            <person name="Zhou Z."/>
            <person name="Liu Y."/>
            <person name="Xu W."/>
            <person name="Pan J."/>
            <person name="Luo Z.H."/>
            <person name="Li M."/>
        </authorList>
    </citation>
    <scope>NUCLEOTIDE SEQUENCE [LARGE SCALE GENOMIC DNA]</scope>
    <source>
        <strain evidence="4">SpSt-1116</strain>
    </source>
</reference>
<dbReference type="GO" id="GO:0051287">
    <property type="term" value="F:NAD binding"/>
    <property type="evidence" value="ECO:0007669"/>
    <property type="project" value="InterPro"/>
</dbReference>
<dbReference type="Pfam" id="PF00180">
    <property type="entry name" value="Iso_dh"/>
    <property type="match status" value="1"/>
</dbReference>
<feature type="domain" description="Isopropylmalate dehydrogenase-like" evidence="3">
    <location>
        <begin position="6"/>
        <end position="335"/>
    </location>
</feature>
<dbReference type="SUPFAM" id="SSF53659">
    <property type="entry name" value="Isocitrate/Isopropylmalate dehydrogenase-like"/>
    <property type="match status" value="1"/>
</dbReference>
<comment type="similarity">
    <text evidence="1">Belongs to the isocitrate and isopropylmalate dehydrogenases family.</text>
</comment>
<dbReference type="EMBL" id="DRZC01000076">
    <property type="protein sequence ID" value="HHQ80878.1"/>
    <property type="molecule type" value="Genomic_DNA"/>
</dbReference>
<dbReference type="InterPro" id="IPR019818">
    <property type="entry name" value="IsoCit/isopropylmalate_DH_CS"/>
</dbReference>
<evidence type="ECO:0000256" key="2">
    <source>
        <dbReference type="ARBA" id="ARBA00023002"/>
    </source>
</evidence>
<evidence type="ECO:0000259" key="3">
    <source>
        <dbReference type="SMART" id="SM01329"/>
    </source>
</evidence>
<proteinExistence type="inferred from homology"/>
<dbReference type="PANTHER" id="PTHR11835">
    <property type="entry name" value="DECARBOXYLATING DEHYDROGENASES-ISOCITRATE, ISOPROPYLMALATE, TARTRATE"/>
    <property type="match status" value="1"/>
</dbReference>
<dbReference type="GO" id="GO:0006099">
    <property type="term" value="P:tricarboxylic acid cycle"/>
    <property type="evidence" value="ECO:0007669"/>
    <property type="project" value="TreeGrafter"/>
</dbReference>
<dbReference type="InterPro" id="IPR024084">
    <property type="entry name" value="IsoPropMal-DH-like_dom"/>
</dbReference>
<evidence type="ECO:0000256" key="1">
    <source>
        <dbReference type="ARBA" id="ARBA00007769"/>
    </source>
</evidence>
<name>A0A7J3ZLG7_9CREN</name>
<gene>
    <name evidence="4" type="ORF">ENM78_05465</name>
</gene>
<dbReference type="GO" id="GO:0004449">
    <property type="term" value="F:isocitrate dehydrogenase (NAD+) activity"/>
    <property type="evidence" value="ECO:0007669"/>
    <property type="project" value="TreeGrafter"/>
</dbReference>
<keyword evidence="2" id="KW-0560">Oxidoreductase</keyword>
<sequence>MSKRYKICYMLGDGIGPEVMKAALSVLRELASHMEFVELRAGLEYYKRTGVLLEEQFFEKVKECDAVIKGPLQTPLGPGTHRSVNVMIRQELNLYANVRPFTSYKGVSLSTFDLTIIRENTEDLYVGIEGKFGNIAFSMKVISESGSRRIARFAFDYARSRGYKRVTVVHKANILKETDGLFRRVFFEEAEKFSDIKADEMIVDAAAYKLVKSPEEFQIILTPNLYGDILSDLAAGIVGSIGLCGSAQIGDNIAVFEPIHGTAPDIAGKNVANPIGGIIAAKLMLEYLALRYGDSKARNVACAIERGVRRVVESRVSLPRDLGGSANTQEVADAVKEASIDFLRSFSV</sequence>
<evidence type="ECO:0000313" key="4">
    <source>
        <dbReference type="EMBL" id="HHQ80878.1"/>
    </source>
</evidence>
<dbReference type="GO" id="GO:0006102">
    <property type="term" value="P:isocitrate metabolic process"/>
    <property type="evidence" value="ECO:0007669"/>
    <property type="project" value="TreeGrafter"/>
</dbReference>
<organism evidence="4">
    <name type="scientific">Fervidicoccus fontis</name>
    <dbReference type="NCBI Taxonomy" id="683846"/>
    <lineage>
        <taxon>Archaea</taxon>
        <taxon>Thermoproteota</taxon>
        <taxon>Thermoprotei</taxon>
        <taxon>Fervidicoccales</taxon>
        <taxon>Fervidicoccaceae</taxon>
        <taxon>Fervidicoccus</taxon>
    </lineage>
</organism>
<dbReference type="PROSITE" id="PS00470">
    <property type="entry name" value="IDH_IMDH"/>
    <property type="match status" value="1"/>
</dbReference>
<dbReference type="Gene3D" id="3.40.718.10">
    <property type="entry name" value="Isopropylmalate Dehydrogenase"/>
    <property type="match status" value="1"/>
</dbReference>
<accession>A0A7J3ZLG7</accession>
<dbReference type="PANTHER" id="PTHR11835:SF34">
    <property type="entry name" value="ISOCITRATE DEHYDROGENASE [NAD] SUBUNIT ALPHA, MITOCHONDRIAL"/>
    <property type="match status" value="1"/>
</dbReference>
<comment type="caution">
    <text evidence="4">The sequence shown here is derived from an EMBL/GenBank/DDBJ whole genome shotgun (WGS) entry which is preliminary data.</text>
</comment>
<dbReference type="SMART" id="SM01329">
    <property type="entry name" value="Iso_dh"/>
    <property type="match status" value="1"/>
</dbReference>
<dbReference type="GO" id="GO:0000287">
    <property type="term" value="F:magnesium ion binding"/>
    <property type="evidence" value="ECO:0007669"/>
    <property type="project" value="InterPro"/>
</dbReference>